<dbReference type="Proteomes" id="UP000660047">
    <property type="component" value="Unassembled WGS sequence"/>
</dbReference>
<dbReference type="SUPFAM" id="SSF47413">
    <property type="entry name" value="lambda repressor-like DNA-binding domains"/>
    <property type="match status" value="1"/>
</dbReference>
<evidence type="ECO:0000313" key="3">
    <source>
        <dbReference type="Proteomes" id="UP000660047"/>
    </source>
</evidence>
<dbReference type="InterPro" id="IPR010982">
    <property type="entry name" value="Lambda_DNA-bd_dom_sf"/>
</dbReference>
<dbReference type="AlphaFoldDB" id="A0AAI9K2G5"/>
<organism evidence="2 3">
    <name type="scientific">Coprococcus eutactus</name>
    <dbReference type="NCBI Taxonomy" id="33043"/>
    <lineage>
        <taxon>Bacteria</taxon>
        <taxon>Bacillati</taxon>
        <taxon>Bacillota</taxon>
        <taxon>Clostridia</taxon>
        <taxon>Lachnospirales</taxon>
        <taxon>Lachnospiraceae</taxon>
        <taxon>Coprococcus</taxon>
    </lineage>
</organism>
<gene>
    <name evidence="2" type="ORF">COEU31_12390</name>
</gene>
<dbReference type="PROSITE" id="PS50943">
    <property type="entry name" value="HTH_CROC1"/>
    <property type="match status" value="1"/>
</dbReference>
<sequence>MMMEVGQRIQDIRIENEVTGAQLGACIGINGNQVSRIETGVARCSIYQLVLICQEFGCSADYLLFGKKNTGMSKEQTELITRLYESIQNRP</sequence>
<proteinExistence type="predicted"/>
<protein>
    <recommendedName>
        <fullName evidence="1">HTH cro/C1-type domain-containing protein</fullName>
    </recommendedName>
</protein>
<dbReference type="Pfam" id="PF13443">
    <property type="entry name" value="HTH_26"/>
    <property type="match status" value="1"/>
</dbReference>
<dbReference type="CDD" id="cd00093">
    <property type="entry name" value="HTH_XRE"/>
    <property type="match status" value="1"/>
</dbReference>
<dbReference type="GO" id="GO:0003677">
    <property type="term" value="F:DNA binding"/>
    <property type="evidence" value="ECO:0007669"/>
    <property type="project" value="InterPro"/>
</dbReference>
<dbReference type="InterPro" id="IPR001387">
    <property type="entry name" value="Cro/C1-type_HTH"/>
</dbReference>
<feature type="domain" description="HTH cro/C1-type" evidence="1">
    <location>
        <begin position="9"/>
        <end position="63"/>
    </location>
</feature>
<dbReference type="EMBL" id="BLYL01000005">
    <property type="protein sequence ID" value="GFO94193.1"/>
    <property type="molecule type" value="Genomic_DNA"/>
</dbReference>
<dbReference type="Gene3D" id="1.10.260.40">
    <property type="entry name" value="lambda repressor-like DNA-binding domains"/>
    <property type="match status" value="1"/>
</dbReference>
<name>A0AAI9K2G5_9FIRM</name>
<evidence type="ECO:0000259" key="1">
    <source>
        <dbReference type="PROSITE" id="PS50943"/>
    </source>
</evidence>
<dbReference type="SMART" id="SM00530">
    <property type="entry name" value="HTH_XRE"/>
    <property type="match status" value="1"/>
</dbReference>
<accession>A0AAI9K2G5</accession>
<comment type="caution">
    <text evidence="2">The sequence shown here is derived from an EMBL/GenBank/DDBJ whole genome shotgun (WGS) entry which is preliminary data.</text>
</comment>
<evidence type="ECO:0000313" key="2">
    <source>
        <dbReference type="EMBL" id="GFO94193.1"/>
    </source>
</evidence>
<reference evidence="2" key="1">
    <citation type="submission" date="2020-06" db="EMBL/GenBank/DDBJ databases">
        <title>Characterization of fructooligosaccharide metabolism and fructooligosaccharide-degrading enzymes in human commensal butyrate producers.</title>
        <authorList>
            <person name="Tanno H."/>
            <person name="Fujii T."/>
            <person name="Hirano K."/>
            <person name="Maeno S."/>
            <person name="Tonozuka T."/>
            <person name="Sakamoto M."/>
            <person name="Ohkuma M."/>
            <person name="Tochio T."/>
            <person name="Endo A."/>
        </authorList>
    </citation>
    <scope>NUCLEOTIDE SEQUENCE</scope>
    <source>
        <strain evidence="2">JCM 31265</strain>
    </source>
</reference>